<dbReference type="KEGG" id="mema:MMAB1_1790"/>
<reference evidence="1 2" key="1">
    <citation type="submission" date="2016-01" db="EMBL/GenBank/DDBJ databases">
        <authorList>
            <person name="Manzoor S."/>
        </authorList>
    </citation>
    <scope>NUCLEOTIDE SEQUENCE [LARGE SCALE GENOMIC DNA]</scope>
    <source>
        <strain evidence="1">Methanoculleus sp MAB1</strain>
    </source>
</reference>
<dbReference type="GeneID" id="27137568"/>
<protein>
    <submittedName>
        <fullName evidence="1">Uncharacterized protein</fullName>
    </submittedName>
</protein>
<dbReference type="OrthoDB" id="105402at2157"/>
<proteinExistence type="predicted"/>
<dbReference type="AlphaFoldDB" id="A0A0X3BLY8"/>
<evidence type="ECO:0000313" key="1">
    <source>
        <dbReference type="EMBL" id="CVK33003.1"/>
    </source>
</evidence>
<organism evidence="1 2">
    <name type="scientific">Methanoculleus bourgensis</name>
    <dbReference type="NCBI Taxonomy" id="83986"/>
    <lineage>
        <taxon>Archaea</taxon>
        <taxon>Methanobacteriati</taxon>
        <taxon>Methanobacteriota</taxon>
        <taxon>Stenosarchaea group</taxon>
        <taxon>Methanomicrobia</taxon>
        <taxon>Methanomicrobiales</taxon>
        <taxon>Methanomicrobiaceae</taxon>
        <taxon>Methanoculleus</taxon>
    </lineage>
</organism>
<dbReference type="Proteomes" id="UP000069850">
    <property type="component" value="Chromosome 1"/>
</dbReference>
<sequence length="113" mass="12666">MGSEETDIVVQEIMAALDDAFLAEKCARLQTSLLEGQQYALAATFRMVQDMEIESAIAGILARFGFAYYMVDDDAELWISDEYGLMVFLSFMSPGGRYYNYRIVAFDVVGEGE</sequence>
<accession>A0A0X3BLY8</accession>
<dbReference type="RefSeq" id="WP_062263662.1">
    <property type="nucleotide sequence ID" value="NZ_LT158599.1"/>
</dbReference>
<gene>
    <name evidence="1" type="ORF">MMAB1_1790</name>
</gene>
<dbReference type="EMBL" id="LT158599">
    <property type="protein sequence ID" value="CVK33003.1"/>
    <property type="molecule type" value="Genomic_DNA"/>
</dbReference>
<evidence type="ECO:0000313" key="2">
    <source>
        <dbReference type="Proteomes" id="UP000069850"/>
    </source>
</evidence>
<name>A0A0X3BLY8_9EURY</name>